<feature type="region of interest" description="Disordered" evidence="1">
    <location>
        <begin position="288"/>
        <end position="310"/>
    </location>
</feature>
<dbReference type="EMBL" id="NFII01000003">
    <property type="protein sequence ID" value="OUO02216.1"/>
    <property type="molecule type" value="Genomic_DNA"/>
</dbReference>
<feature type="signal peptide" evidence="2">
    <location>
        <begin position="1"/>
        <end position="19"/>
    </location>
</feature>
<gene>
    <name evidence="4" type="ORF">B5F97_04265</name>
</gene>
<evidence type="ECO:0000313" key="4">
    <source>
        <dbReference type="EMBL" id="OUO02216.1"/>
    </source>
</evidence>
<sequence length="565" mass="62399">MKKLYFIMTLIFMSLMASCSQEEIANRETENKRVSISAEFPGNIASTRASISIPATHKLRCIIEVWEAEKNPELKYRNEMTVEGGVVAPTFDFALKPGEYNCLIWADLIKKDAVTSEVTIGDEVTYTHFEDTYYDTSDLNSVKVKDAKALFDTDLCDGFFMSMQLKKSDTPVQKVVKLVRPFAKLIVKENETEKFVTLQKISVSYEMPEAFNVATGEPTAEKVSGLYEKTFTSGDVSRILFTSYRFVPSTETTVSSSMLSFKTAAGTIRCEIPGDVITLKRNQQMTAGGNLISGGGIEPEPEPEPSGEDPQIGDYFFIDGTWSSELTDDKKDDCVGLVYAVGGQQGDNIDNYPNSTGKTIKGYVVSLKALTPTFEVTNDHGYPTASKMYPRLFLYNKQSQVALSVPSTVDRSNHNGYLKTQELLASEQFEKHQNDKYYPALQCFNSWIQDNSTAKPTNASQWYIPSARQVLDIVGGCYGFTTVDGIKAMEKNTKLAAALETVITKKIGTSIGGGKGHYVFNSSLNQNELPEPVAILVDGTGSLLAVKNNRTNIAGYIRPVLTIIK</sequence>
<feature type="domain" description="DUF6562" evidence="3">
    <location>
        <begin position="52"/>
        <end position="283"/>
    </location>
</feature>
<dbReference type="Pfam" id="PF20200">
    <property type="entry name" value="DUF6562"/>
    <property type="match status" value="1"/>
</dbReference>
<evidence type="ECO:0000259" key="3">
    <source>
        <dbReference type="Pfam" id="PF20200"/>
    </source>
</evidence>
<evidence type="ECO:0000256" key="2">
    <source>
        <dbReference type="SAM" id="SignalP"/>
    </source>
</evidence>
<proteinExistence type="predicted"/>
<name>A0A1Y3YWK7_9BACE</name>
<dbReference type="InterPro" id="IPR046692">
    <property type="entry name" value="DUF6562"/>
</dbReference>
<protein>
    <recommendedName>
        <fullName evidence="3">DUF6562 domain-containing protein</fullName>
    </recommendedName>
</protein>
<organism evidence="4 5">
    <name type="scientific">Bacteroides clarus</name>
    <dbReference type="NCBI Taxonomy" id="626929"/>
    <lineage>
        <taxon>Bacteria</taxon>
        <taxon>Pseudomonadati</taxon>
        <taxon>Bacteroidota</taxon>
        <taxon>Bacteroidia</taxon>
        <taxon>Bacteroidales</taxon>
        <taxon>Bacteroidaceae</taxon>
        <taxon>Bacteroides</taxon>
    </lineage>
</organism>
<evidence type="ECO:0000256" key="1">
    <source>
        <dbReference type="SAM" id="MobiDB-lite"/>
    </source>
</evidence>
<dbReference type="RefSeq" id="WP_087425652.1">
    <property type="nucleotide sequence ID" value="NZ_NFII01000003.1"/>
</dbReference>
<dbReference type="PROSITE" id="PS51257">
    <property type="entry name" value="PROKAR_LIPOPROTEIN"/>
    <property type="match status" value="1"/>
</dbReference>
<accession>A0A1Y3YWK7</accession>
<evidence type="ECO:0000313" key="5">
    <source>
        <dbReference type="Proteomes" id="UP000195386"/>
    </source>
</evidence>
<dbReference type="AlphaFoldDB" id="A0A1Y3YWK7"/>
<keyword evidence="2" id="KW-0732">Signal</keyword>
<comment type="caution">
    <text evidence="4">The sequence shown here is derived from an EMBL/GenBank/DDBJ whole genome shotgun (WGS) entry which is preliminary data.</text>
</comment>
<dbReference type="Proteomes" id="UP000195386">
    <property type="component" value="Unassembled WGS sequence"/>
</dbReference>
<feature type="chain" id="PRO_5012260511" description="DUF6562 domain-containing protein" evidence="2">
    <location>
        <begin position="20"/>
        <end position="565"/>
    </location>
</feature>
<reference evidence="5" key="1">
    <citation type="submission" date="2017-04" db="EMBL/GenBank/DDBJ databases">
        <title>Function of individual gut microbiota members based on whole genome sequencing of pure cultures obtained from chicken caecum.</title>
        <authorList>
            <person name="Medvecky M."/>
            <person name="Cejkova D."/>
            <person name="Polansky O."/>
            <person name="Karasova D."/>
            <person name="Kubasova T."/>
            <person name="Cizek A."/>
            <person name="Rychlik I."/>
        </authorList>
    </citation>
    <scope>NUCLEOTIDE SEQUENCE [LARGE SCALE GENOMIC DNA]</scope>
    <source>
        <strain evidence="5">An43</strain>
    </source>
</reference>